<dbReference type="SMART" id="SM00325">
    <property type="entry name" value="RhoGEF"/>
    <property type="match status" value="1"/>
</dbReference>
<feature type="domain" description="DH" evidence="3">
    <location>
        <begin position="661"/>
        <end position="885"/>
    </location>
</feature>
<feature type="region of interest" description="Disordered" evidence="2">
    <location>
        <begin position="269"/>
        <end position="294"/>
    </location>
</feature>
<evidence type="ECO:0000259" key="3">
    <source>
        <dbReference type="PROSITE" id="PS50010"/>
    </source>
</evidence>
<dbReference type="InterPro" id="IPR051492">
    <property type="entry name" value="Dynamin-Rho_GEF"/>
</dbReference>
<sequence length="1422" mass="157900">MSSSMYPATSPTRDRRRPRAAAHTGKENTPSKPPSTPPPSKPSRRYEPSPNKTPTSNRRLEARIRTTLPKTSPPLRSARARQQVSRPAGGEAPADSKELSGLSFALDLHGEHAQDEDNASLALPSNRLRPEQEKDHISFRDADGGSQRPNAEFAYTHVEAFHVPASGEVNDGIRGSQSPRLFLETSDLPRPSKEEPVTGATEFEGDESPILGMPGSFPVQVPLVTVEAEEDNGAEAGASGSSLHDGNVMFERQSGMEQDSILNHVRMMRASSSSSARTSPTQFTEDATSEKDDSESIQIMLGATPTITEPHQEWDTKDRAKAETDSSISRRLARAFDTSDPRISYLEQADTVHARDDQTPDGTPALSGNERFTLDGKAYSMVNQILEQYHSSSYVTPEMAFGFQQQVQAVSPELARHGHWESKQATQAYLQQLLRDATGSVARFEIPQTPPVADVSSLDPTGVRALNASPDDGYTGTAIIFGQPRKYGQVSEHQTPELEYPPTPPPKDWSYTPGALHDEAAESTPRTWADSRSRLSGVSDNGTRFGLAIQVASMEPSSTLPPLPSHSPPPPPPTAIDGLLSPNKQIRSPPSPSVHGQPPPSSLFPPAIPPVPAVRTSDEYDEERGQPGSANARHSQSITPLSQEPSQMSDVENDDQKRLKERRHLVKELLDTEFSHAQDMRIVEDIYKGTSTSIDTITDDDRRVLFSNSKEIADFSEKFISALKPAAASIYTMTKTAKWSVKRGSVSTSHSATTDQSSSSFPDQLDDAQDRKTLIGEAFLQNLTAMEKCYGTYIKSHEAANQRLVALQQRPKVPVWLAECRAYANDLTTTWDLDSLLVKPTQRLMKYPLILTDLLKRTPKDHPDYKNLETALRELRSICNRINETKKRAELVDQVVNRKRNQSDARLPSGLAKVIGRRTERLKQQVGLTESVDDQDYDAIAQKFGGHFFQLQIVMRDVEKYMEDVQQYVDRCNSFILAIEGFIDVRPGTFPELESKWRRYAMAVREITTIALPEHKAALTSKVINPILTLWKVHDNPQRMMQKRKKRIVDYARFKGMIDRGEKPDKKTQEAADQFQALNETLKLELPKLYALTKKLIEACLDQFIDVQKQWQDIWRRKVNVLDETIPDRPANNMFSQDMSEVVARYFSDFRPVEQHVESFVICDANQVKELCKMSSPSASIFTDSLSTKRPSTFASSKRTQSINSEQSAIMASPDFVQRFSGNFPILPPMDTMTPFGEGQPSPMGRMRAGSALSSRGPSTPRSLSAAGPSYFPARPSTATGRTTEPLPSPSFPRLSLDTPEPRPASNSAHLPSTQGGYNRGSSIFSSAMPMSDSPTTTRADSPSVDTGEPRVLFLAASLFEFNIAHDRTEGGYPYLRYVPGEIFDVIGQKGELWLARNQDDALKKVGWIWEKHFARFPVDEP</sequence>
<dbReference type="Gene3D" id="1.20.900.10">
    <property type="entry name" value="Dbl homology (DH) domain"/>
    <property type="match status" value="1"/>
</dbReference>
<dbReference type="InterPro" id="IPR027267">
    <property type="entry name" value="AH/BAR_dom_sf"/>
</dbReference>
<gene>
    <name evidence="4" type="ORF">H2201_005660</name>
</gene>
<dbReference type="CDD" id="cd07589">
    <property type="entry name" value="BAR_DNMBP"/>
    <property type="match status" value="1"/>
</dbReference>
<reference evidence="4" key="1">
    <citation type="submission" date="2022-10" db="EMBL/GenBank/DDBJ databases">
        <title>Culturing micro-colonial fungi from biological soil crusts in the Mojave desert and describing Neophaeococcomyces mojavensis, and introducing the new genera and species Taxawa tesnikishii.</title>
        <authorList>
            <person name="Kurbessoian T."/>
            <person name="Stajich J.E."/>
        </authorList>
    </citation>
    <scope>NUCLEOTIDE SEQUENCE</scope>
    <source>
        <strain evidence="4">TK_1</strain>
    </source>
</reference>
<feature type="compositionally biased region" description="Polar residues" evidence="2">
    <location>
        <begin position="1252"/>
        <end position="1263"/>
    </location>
</feature>
<evidence type="ECO:0000256" key="2">
    <source>
        <dbReference type="SAM" id="MobiDB-lite"/>
    </source>
</evidence>
<dbReference type="Pfam" id="PF03114">
    <property type="entry name" value="BAR"/>
    <property type="match status" value="1"/>
</dbReference>
<dbReference type="PANTHER" id="PTHR22834:SF20">
    <property type="entry name" value="SH3 DOMAIN-CONTAINING PROTEIN"/>
    <property type="match status" value="1"/>
</dbReference>
<proteinExistence type="predicted"/>
<dbReference type="InterPro" id="IPR035899">
    <property type="entry name" value="DBL_dom_sf"/>
</dbReference>
<accession>A0ABQ9NPD5</accession>
<dbReference type="Gene3D" id="1.20.1270.60">
    <property type="entry name" value="Arfaptin homology (AH) domain/BAR domain"/>
    <property type="match status" value="1"/>
</dbReference>
<name>A0ABQ9NPD5_9PEZI</name>
<dbReference type="EMBL" id="JAPDRL010000043">
    <property type="protein sequence ID" value="KAJ9663452.1"/>
    <property type="molecule type" value="Genomic_DNA"/>
</dbReference>
<dbReference type="Pfam" id="PF00621">
    <property type="entry name" value="RhoGEF"/>
    <property type="match status" value="1"/>
</dbReference>
<comment type="caution">
    <text evidence="4">The sequence shown here is derived from an EMBL/GenBank/DDBJ whole genome shotgun (WGS) entry which is preliminary data.</text>
</comment>
<feature type="compositionally biased region" description="Polar residues" evidence="2">
    <location>
        <begin position="1305"/>
        <end position="1326"/>
    </location>
</feature>
<keyword evidence="1" id="KW-0344">Guanine-nucleotide releasing factor</keyword>
<evidence type="ECO:0000313" key="5">
    <source>
        <dbReference type="Proteomes" id="UP001172684"/>
    </source>
</evidence>
<dbReference type="Proteomes" id="UP001172684">
    <property type="component" value="Unassembled WGS sequence"/>
</dbReference>
<feature type="compositionally biased region" description="Pro residues" evidence="2">
    <location>
        <begin position="559"/>
        <end position="574"/>
    </location>
</feature>
<feature type="region of interest" description="Disordered" evidence="2">
    <location>
        <begin position="1228"/>
        <end position="1346"/>
    </location>
</feature>
<feature type="compositionally biased region" description="Pro residues" evidence="2">
    <location>
        <begin position="31"/>
        <end position="41"/>
    </location>
</feature>
<dbReference type="CDD" id="cd00160">
    <property type="entry name" value="RhoGEF"/>
    <property type="match status" value="1"/>
</dbReference>
<dbReference type="InterPro" id="IPR000219">
    <property type="entry name" value="DH_dom"/>
</dbReference>
<protein>
    <recommendedName>
        <fullName evidence="3">DH domain-containing protein</fullName>
    </recommendedName>
</protein>
<feature type="region of interest" description="Disordered" evidence="2">
    <location>
        <begin position="182"/>
        <end position="216"/>
    </location>
</feature>
<evidence type="ECO:0000313" key="4">
    <source>
        <dbReference type="EMBL" id="KAJ9663452.1"/>
    </source>
</evidence>
<organism evidence="4 5">
    <name type="scientific">Coniosporium apollinis</name>
    <dbReference type="NCBI Taxonomy" id="61459"/>
    <lineage>
        <taxon>Eukaryota</taxon>
        <taxon>Fungi</taxon>
        <taxon>Dikarya</taxon>
        <taxon>Ascomycota</taxon>
        <taxon>Pezizomycotina</taxon>
        <taxon>Dothideomycetes</taxon>
        <taxon>Dothideomycetes incertae sedis</taxon>
        <taxon>Coniosporium</taxon>
    </lineage>
</organism>
<dbReference type="SUPFAM" id="SSF48065">
    <property type="entry name" value="DBL homology domain (DH-domain)"/>
    <property type="match status" value="1"/>
</dbReference>
<feature type="region of interest" description="Disordered" evidence="2">
    <location>
        <begin position="1"/>
        <end position="151"/>
    </location>
</feature>
<dbReference type="SUPFAM" id="SSF103657">
    <property type="entry name" value="BAR/IMD domain-like"/>
    <property type="match status" value="1"/>
</dbReference>
<feature type="compositionally biased region" description="Polar residues" evidence="2">
    <location>
        <begin position="628"/>
        <end position="650"/>
    </location>
</feature>
<feature type="region of interest" description="Disordered" evidence="2">
    <location>
        <begin position="556"/>
        <end position="657"/>
    </location>
</feature>
<feature type="compositionally biased region" description="Polar residues" evidence="2">
    <location>
        <begin position="1333"/>
        <end position="1345"/>
    </location>
</feature>
<evidence type="ECO:0000256" key="1">
    <source>
        <dbReference type="ARBA" id="ARBA00022658"/>
    </source>
</evidence>
<dbReference type="InterPro" id="IPR004148">
    <property type="entry name" value="BAR_dom"/>
</dbReference>
<dbReference type="PANTHER" id="PTHR22834">
    <property type="entry name" value="NUCLEAR FUSION PROTEIN FUS2"/>
    <property type="match status" value="1"/>
</dbReference>
<keyword evidence="5" id="KW-1185">Reference proteome</keyword>
<feature type="region of interest" description="Disordered" evidence="2">
    <location>
        <begin position="1189"/>
        <end position="1209"/>
    </location>
</feature>
<feature type="compositionally biased region" description="Basic and acidic residues" evidence="2">
    <location>
        <begin position="128"/>
        <end position="143"/>
    </location>
</feature>
<dbReference type="PROSITE" id="PS50010">
    <property type="entry name" value="DH_2"/>
    <property type="match status" value="1"/>
</dbReference>
<feature type="region of interest" description="Disordered" evidence="2">
    <location>
        <begin position="487"/>
        <end position="541"/>
    </location>
</feature>
<feature type="compositionally biased region" description="Pro residues" evidence="2">
    <location>
        <begin position="589"/>
        <end position="612"/>
    </location>
</feature>